<keyword evidence="3" id="KW-1185">Reference proteome</keyword>
<evidence type="ECO:0000313" key="2">
    <source>
        <dbReference type="EMBL" id="MBB5891444.1"/>
    </source>
</evidence>
<dbReference type="NCBIfam" id="TIGR01409">
    <property type="entry name" value="TAT_signal_seq"/>
    <property type="match status" value="1"/>
</dbReference>
<evidence type="ECO:0000256" key="1">
    <source>
        <dbReference type="SAM" id="MobiDB-lite"/>
    </source>
</evidence>
<organism evidence="2 3">
    <name type="scientific">Kutzneria kofuensis</name>
    <dbReference type="NCBI Taxonomy" id="103725"/>
    <lineage>
        <taxon>Bacteria</taxon>
        <taxon>Bacillati</taxon>
        <taxon>Actinomycetota</taxon>
        <taxon>Actinomycetes</taxon>
        <taxon>Pseudonocardiales</taxon>
        <taxon>Pseudonocardiaceae</taxon>
        <taxon>Kutzneria</taxon>
    </lineage>
</organism>
<name>A0A7W9NGE8_9PSEU</name>
<dbReference type="InterPro" id="IPR006311">
    <property type="entry name" value="TAT_signal"/>
</dbReference>
<protein>
    <submittedName>
        <fullName evidence="2">Uncharacterized protein</fullName>
    </submittedName>
</protein>
<accession>A0A7W9NGE8</accession>
<dbReference type="EMBL" id="JACHIR010000001">
    <property type="protein sequence ID" value="MBB5891444.1"/>
    <property type="molecule type" value="Genomic_DNA"/>
</dbReference>
<comment type="caution">
    <text evidence="2">The sequence shown here is derived from an EMBL/GenBank/DDBJ whole genome shotgun (WGS) entry which is preliminary data.</text>
</comment>
<dbReference type="InterPro" id="IPR019546">
    <property type="entry name" value="TAT_signal_bac_arc"/>
</dbReference>
<dbReference type="RefSeq" id="WP_184861534.1">
    <property type="nucleotide sequence ID" value="NZ_BAAAWY010000095.1"/>
</dbReference>
<dbReference type="Proteomes" id="UP000585638">
    <property type="component" value="Unassembled WGS sequence"/>
</dbReference>
<sequence length="97" mass="9757">MPFPRRTFLAGTGATAAAAGLGVPSAATPTTPSADLHWMDGPPPAPSGTAVPVPVDEIPTRGTSNPAGDFATFATNDFAQRTLAYIALLAIAPQEAP</sequence>
<reference evidence="2 3" key="1">
    <citation type="submission" date="2020-08" db="EMBL/GenBank/DDBJ databases">
        <title>Sequencing the genomes of 1000 actinobacteria strains.</title>
        <authorList>
            <person name="Klenk H.-P."/>
        </authorList>
    </citation>
    <scope>NUCLEOTIDE SEQUENCE [LARGE SCALE GENOMIC DNA]</scope>
    <source>
        <strain evidence="2 3">DSM 43851</strain>
    </source>
</reference>
<dbReference type="AlphaFoldDB" id="A0A7W9NGE8"/>
<evidence type="ECO:0000313" key="3">
    <source>
        <dbReference type="Proteomes" id="UP000585638"/>
    </source>
</evidence>
<gene>
    <name evidence="2" type="ORF">BJ998_002640</name>
</gene>
<dbReference type="Pfam" id="PF10518">
    <property type="entry name" value="TAT_signal"/>
    <property type="match status" value="1"/>
</dbReference>
<proteinExistence type="predicted"/>
<dbReference type="PROSITE" id="PS51318">
    <property type="entry name" value="TAT"/>
    <property type="match status" value="1"/>
</dbReference>
<feature type="region of interest" description="Disordered" evidence="1">
    <location>
        <begin position="22"/>
        <end position="68"/>
    </location>
</feature>